<keyword evidence="2" id="KW-0472">Membrane</keyword>
<keyword evidence="2" id="KW-1133">Transmembrane helix</keyword>
<feature type="region of interest" description="Disordered" evidence="1">
    <location>
        <begin position="388"/>
        <end position="435"/>
    </location>
</feature>
<feature type="region of interest" description="Disordered" evidence="1">
    <location>
        <begin position="177"/>
        <end position="207"/>
    </location>
</feature>
<reference evidence="3 4" key="1">
    <citation type="submission" date="2023-01" db="EMBL/GenBank/DDBJ databases">
        <title>Analysis of 21 Apiospora genomes using comparative genomics revels a genus with tremendous synthesis potential of carbohydrate active enzymes and secondary metabolites.</title>
        <authorList>
            <person name="Sorensen T."/>
        </authorList>
    </citation>
    <scope>NUCLEOTIDE SEQUENCE [LARGE SCALE GENOMIC DNA]</scope>
    <source>
        <strain evidence="3 4">CBS 24483</strain>
    </source>
</reference>
<keyword evidence="2" id="KW-0812">Transmembrane</keyword>
<evidence type="ECO:0000313" key="4">
    <source>
        <dbReference type="Proteomes" id="UP001391051"/>
    </source>
</evidence>
<keyword evidence="4" id="KW-1185">Reference proteome</keyword>
<dbReference type="EMBL" id="JAQQWE010000002">
    <property type="protein sequence ID" value="KAK7962244.1"/>
    <property type="molecule type" value="Genomic_DNA"/>
</dbReference>
<comment type="caution">
    <text evidence="3">The sequence shown here is derived from an EMBL/GenBank/DDBJ whole genome shotgun (WGS) entry which is preliminary data.</text>
</comment>
<dbReference type="RefSeq" id="XP_066704355.1">
    <property type="nucleotide sequence ID" value="XM_066839291.1"/>
</dbReference>
<accession>A0ABR1QQL8</accession>
<feature type="compositionally biased region" description="Low complexity" evidence="1">
    <location>
        <begin position="177"/>
        <end position="192"/>
    </location>
</feature>
<evidence type="ECO:0000256" key="1">
    <source>
        <dbReference type="SAM" id="MobiDB-lite"/>
    </source>
</evidence>
<name>A0ABR1QQL8_9PEZI</name>
<feature type="transmembrane region" description="Helical" evidence="2">
    <location>
        <begin position="213"/>
        <end position="236"/>
    </location>
</feature>
<gene>
    <name evidence="3" type="ORF">PG986_003069</name>
</gene>
<evidence type="ECO:0008006" key="5">
    <source>
        <dbReference type="Google" id="ProtNLM"/>
    </source>
</evidence>
<evidence type="ECO:0000256" key="2">
    <source>
        <dbReference type="SAM" id="Phobius"/>
    </source>
</evidence>
<sequence>MTDIPTQSWVRLMPAGNDSACIVLNPRVKTLGDFPVRVDACSDPENSKTSLWRFEPVANNPGHYTIYNKAIPNYLQLIWQGTGLYNIVLMAQTGEKDPIHDWILSAGEDPNTIQISNKVFPGLPLHQEAINNTNAVLIGVQYEGWSIAKMEDVKPQSPVSAIGTSTGASKFTTTISTVTPSPASPSATAIPTDTQLPDTGLSKDAPNPSKRPLMIGISVGLAVLLLLTIAGVYYWYCRRRSRKEAQDTLTRVEAKLDSESLSSSRTVSLAEISWQHDPEKWQTQLRCQAGNLISSQTVKELNMCSKTTALSKAPTWTGVDGQNVTFSGKITLAWKIVGSSRSFTLTQFLVMNSPHFEIILGDHAIQELGLLQVNRDLICPVINAKKISKADENKRDENNKKRDMEASAADARNEQRKKKGKKESRSGDSQSSKSK</sequence>
<dbReference type="Proteomes" id="UP001391051">
    <property type="component" value="Unassembled WGS sequence"/>
</dbReference>
<organism evidence="3 4">
    <name type="scientific">Apiospora aurea</name>
    <dbReference type="NCBI Taxonomy" id="335848"/>
    <lineage>
        <taxon>Eukaryota</taxon>
        <taxon>Fungi</taxon>
        <taxon>Dikarya</taxon>
        <taxon>Ascomycota</taxon>
        <taxon>Pezizomycotina</taxon>
        <taxon>Sordariomycetes</taxon>
        <taxon>Xylariomycetidae</taxon>
        <taxon>Amphisphaeriales</taxon>
        <taxon>Apiosporaceae</taxon>
        <taxon>Apiospora</taxon>
    </lineage>
</organism>
<proteinExistence type="predicted"/>
<evidence type="ECO:0000313" key="3">
    <source>
        <dbReference type="EMBL" id="KAK7962244.1"/>
    </source>
</evidence>
<dbReference type="GeneID" id="92072353"/>
<protein>
    <recommendedName>
        <fullName evidence="5">Ricin B lectin domain-containing protein</fullName>
    </recommendedName>
</protein>
<feature type="compositionally biased region" description="Basic and acidic residues" evidence="1">
    <location>
        <begin position="388"/>
        <end position="405"/>
    </location>
</feature>